<keyword evidence="4" id="KW-1185">Reference proteome</keyword>
<dbReference type="GO" id="GO:0006167">
    <property type="term" value="P:AMP biosynthetic process"/>
    <property type="evidence" value="ECO:0007669"/>
    <property type="project" value="TreeGrafter"/>
</dbReference>
<dbReference type="AlphaFoldDB" id="A0A4V1AZ46"/>
<feature type="domain" description="Nudix hydrolase" evidence="2">
    <location>
        <begin position="16"/>
        <end position="153"/>
    </location>
</feature>
<evidence type="ECO:0000259" key="2">
    <source>
        <dbReference type="PROSITE" id="PS51462"/>
    </source>
</evidence>
<dbReference type="InterPro" id="IPR051325">
    <property type="entry name" value="Nudix_hydrolase_domain"/>
</dbReference>
<dbReference type="PRINTS" id="PR00502">
    <property type="entry name" value="NUDIXFAMILY"/>
</dbReference>
<dbReference type="InterPro" id="IPR015797">
    <property type="entry name" value="NUDIX_hydrolase-like_dom_sf"/>
</dbReference>
<dbReference type="InterPro" id="IPR000086">
    <property type="entry name" value="NUDIX_hydrolase_dom"/>
</dbReference>
<organism evidence="3 4">
    <name type="scientific">Paraburkholderia pallida</name>
    <dbReference type="NCBI Taxonomy" id="2547399"/>
    <lineage>
        <taxon>Bacteria</taxon>
        <taxon>Pseudomonadati</taxon>
        <taxon>Pseudomonadota</taxon>
        <taxon>Betaproteobacteria</taxon>
        <taxon>Burkholderiales</taxon>
        <taxon>Burkholderiaceae</taxon>
        <taxon>Paraburkholderia</taxon>
    </lineage>
</organism>
<dbReference type="GO" id="GO:0004081">
    <property type="term" value="F:bis(5'-nucleosyl)-tetraphosphatase (asymmetrical) activity"/>
    <property type="evidence" value="ECO:0007669"/>
    <property type="project" value="TreeGrafter"/>
</dbReference>
<dbReference type="GO" id="GO:0006754">
    <property type="term" value="P:ATP biosynthetic process"/>
    <property type="evidence" value="ECO:0007669"/>
    <property type="project" value="TreeGrafter"/>
</dbReference>
<evidence type="ECO:0000256" key="1">
    <source>
        <dbReference type="ARBA" id="ARBA00022801"/>
    </source>
</evidence>
<proteinExistence type="predicted"/>
<evidence type="ECO:0000313" key="3">
    <source>
        <dbReference type="EMBL" id="QBQ98002.1"/>
    </source>
</evidence>
<dbReference type="PANTHER" id="PTHR21340:SF0">
    <property type="entry name" value="BIS(5'-NUCLEOSYL)-TETRAPHOSPHATASE [ASYMMETRICAL]"/>
    <property type="match status" value="1"/>
</dbReference>
<gene>
    <name evidence="3" type="ORF">E1956_13000</name>
</gene>
<dbReference type="PROSITE" id="PS51462">
    <property type="entry name" value="NUDIX"/>
    <property type="match status" value="1"/>
</dbReference>
<dbReference type="PANTHER" id="PTHR21340">
    <property type="entry name" value="DIADENOSINE 5,5-P1,P4-TETRAPHOSPHATE PYROPHOSPHOHYDROLASE MUTT"/>
    <property type="match status" value="1"/>
</dbReference>
<reference evidence="3 4" key="1">
    <citation type="submission" date="2019-03" db="EMBL/GenBank/DDBJ databases">
        <title>Paraburkholderia sp. 7MH5, isolated from subtropical forest soil.</title>
        <authorList>
            <person name="Gao Z.-H."/>
            <person name="Qiu L.-H."/>
        </authorList>
    </citation>
    <scope>NUCLEOTIDE SEQUENCE [LARGE SCALE GENOMIC DNA]</scope>
    <source>
        <strain evidence="3 4">7MH5</strain>
    </source>
</reference>
<dbReference type="Pfam" id="PF00293">
    <property type="entry name" value="NUDIX"/>
    <property type="match status" value="1"/>
</dbReference>
<evidence type="ECO:0000313" key="4">
    <source>
        <dbReference type="Proteomes" id="UP000295727"/>
    </source>
</evidence>
<protein>
    <submittedName>
        <fullName evidence="3">NUDIX hydrolase</fullName>
    </submittedName>
</protein>
<dbReference type="EMBL" id="CP038148">
    <property type="protein sequence ID" value="QBQ98002.1"/>
    <property type="molecule type" value="Genomic_DNA"/>
</dbReference>
<dbReference type="Gene3D" id="3.90.79.10">
    <property type="entry name" value="Nucleoside Triphosphate Pyrophosphohydrolase"/>
    <property type="match status" value="1"/>
</dbReference>
<dbReference type="RefSeq" id="WP_134749434.1">
    <property type="nucleotide sequence ID" value="NZ_CP038148.1"/>
</dbReference>
<dbReference type="InterPro" id="IPR020476">
    <property type="entry name" value="Nudix_hydrolase"/>
</dbReference>
<dbReference type="KEGG" id="ppai:E1956_13000"/>
<dbReference type="SUPFAM" id="SSF55811">
    <property type="entry name" value="Nudix"/>
    <property type="match status" value="1"/>
</dbReference>
<name>A0A4V1AZ46_9BURK</name>
<dbReference type="OrthoDB" id="5511555at2"/>
<accession>A0A4V1AZ46</accession>
<dbReference type="Proteomes" id="UP000295727">
    <property type="component" value="Chromosome 1"/>
</dbReference>
<keyword evidence="1 3" id="KW-0378">Hydrolase</keyword>
<sequence length="162" mass="17671">MAPGSTRRSTDHAVNGKIVSCGIVLLDPAGRVLLAHATGTGHWDIPKGQGEPGETEAQSALREMVEETGIAIDASRLVDLGRFAYRRDKDLHLFAARAQAAELDLSQCRCVSLFPRRYDGVMIPEMDAWLWVAPADVDQYASRSLARLFGTTLSLAALHERV</sequence>